<proteinExistence type="predicted"/>
<keyword evidence="2" id="KW-1185">Reference proteome</keyword>
<dbReference type="RefSeq" id="WP_318063301.1">
    <property type="nucleotide sequence ID" value="NZ_JAWONS010000102.1"/>
</dbReference>
<dbReference type="Proteomes" id="UP001276854">
    <property type="component" value="Unassembled WGS sequence"/>
</dbReference>
<comment type="caution">
    <text evidence="1">The sequence shown here is derived from an EMBL/GenBank/DDBJ whole genome shotgun (WGS) entry which is preliminary data.</text>
</comment>
<protein>
    <submittedName>
        <fullName evidence="1">Uncharacterized protein</fullName>
    </submittedName>
</protein>
<sequence>MKLDYGTLLSTAPVILQNGLHIRSPLLSEISEISFPVYQSYLAALMLNKESYLYGIDHEQFHYLTNYSEKEKQAFQRMRAEYDTFTEEEKNILPFMDLVIFDPVLLFTLEQALSFFLSSRLTYSQDKQGFINAEKKDPVYIIPKACYPEIADLILQRNGISTKAQKAETPVFKSKLAKALYDRTLEAQKKKESVIKADKNMDLPNIISAVSARHPSLNIQNIWDITVYQLYDQFKRLQVNNFYDIQSMTVAAWGDEKKQFDATQWYKNFITEN</sequence>
<evidence type="ECO:0000313" key="1">
    <source>
        <dbReference type="EMBL" id="MDW2797044.1"/>
    </source>
</evidence>
<name>A0ABU4GHD9_9CLOT</name>
<reference evidence="1 2" key="1">
    <citation type="submission" date="2023-10" db="EMBL/GenBank/DDBJ databases">
        <title>A novel Glycoside Hydrolase 43-Like Enzyme from Clostrdium boliviensis is an Endo-xylanase, and a Candidate for Xylooligosaccharides Production from Different Xylan Substrates.</title>
        <authorList>
            <person name="Alvarez M.T."/>
            <person name="Rocabado-Villegas L.R."/>
            <person name="Salas-Veizaga D.M."/>
            <person name="Linares-Pasten J.A."/>
            <person name="Gudmundsdottir E.E."/>
            <person name="Hreggvidsson G.O."/>
            <person name="Adlercreutz P."/>
            <person name="Nordberg Karlsson E."/>
        </authorList>
    </citation>
    <scope>NUCLEOTIDE SEQUENCE [LARGE SCALE GENOMIC DNA]</scope>
    <source>
        <strain evidence="1 2">E-1</strain>
    </source>
</reference>
<accession>A0ABU4GHD9</accession>
<organism evidence="1 2">
    <name type="scientific">Clostridium boliviensis</name>
    <dbReference type="NCBI Taxonomy" id="318465"/>
    <lineage>
        <taxon>Bacteria</taxon>
        <taxon>Bacillati</taxon>
        <taxon>Bacillota</taxon>
        <taxon>Clostridia</taxon>
        <taxon>Eubacteriales</taxon>
        <taxon>Clostridiaceae</taxon>
        <taxon>Clostridium</taxon>
    </lineage>
</organism>
<dbReference type="EMBL" id="JAWONS010000102">
    <property type="protein sequence ID" value="MDW2797044.1"/>
    <property type="molecule type" value="Genomic_DNA"/>
</dbReference>
<gene>
    <name evidence="1" type="ORF">RZO55_05550</name>
</gene>
<evidence type="ECO:0000313" key="2">
    <source>
        <dbReference type="Proteomes" id="UP001276854"/>
    </source>
</evidence>